<sequence length="173" mass="18437">GLALESQNAIDPYKQTQYSLYHSQQSSQPIVVTSGSIAAYRSTSPAETATTGGSAPPSPVSASFSLSNSPTLGSSSPKTITYDQTSYYIPAQVQNITANSVQQRFEEFNLMDSVPATSSFLPSTSGLHYSQAQGNGQDVLNDTSYYTSGNQIYQQNAPHTPQTPNSIPDIVLT</sequence>
<proteinExistence type="predicted"/>
<feature type="region of interest" description="Disordered" evidence="1">
    <location>
        <begin position="153"/>
        <end position="173"/>
    </location>
</feature>
<feature type="region of interest" description="Disordered" evidence="1">
    <location>
        <begin position="42"/>
        <end position="77"/>
    </location>
</feature>
<dbReference type="AlphaFoldDB" id="T1JIE9"/>
<feature type="compositionally biased region" description="Low complexity" evidence="1">
    <location>
        <begin position="60"/>
        <end position="77"/>
    </location>
</feature>
<dbReference type="EnsemblMetazoa" id="SMAR013630-RA">
    <property type="protein sequence ID" value="SMAR013630-PA"/>
    <property type="gene ID" value="SMAR013630"/>
</dbReference>
<dbReference type="HOGENOM" id="CLU_1551531_0_0_1"/>
<reference evidence="3" key="1">
    <citation type="submission" date="2011-05" db="EMBL/GenBank/DDBJ databases">
        <authorList>
            <person name="Richards S.R."/>
            <person name="Qu J."/>
            <person name="Jiang H."/>
            <person name="Jhangiani S.N."/>
            <person name="Agravi P."/>
            <person name="Goodspeed R."/>
            <person name="Gross S."/>
            <person name="Mandapat C."/>
            <person name="Jackson L."/>
            <person name="Mathew T."/>
            <person name="Pu L."/>
            <person name="Thornton R."/>
            <person name="Saada N."/>
            <person name="Wilczek-Boney K.B."/>
            <person name="Lee S."/>
            <person name="Kovar C."/>
            <person name="Wu Y."/>
            <person name="Scherer S.E."/>
            <person name="Worley K.C."/>
            <person name="Muzny D.M."/>
            <person name="Gibbs R."/>
        </authorList>
    </citation>
    <scope>NUCLEOTIDE SEQUENCE</scope>
    <source>
        <strain evidence="3">Brora</strain>
    </source>
</reference>
<dbReference type="EMBL" id="JH432104">
    <property type="status" value="NOT_ANNOTATED_CDS"/>
    <property type="molecule type" value="Genomic_DNA"/>
</dbReference>
<keyword evidence="3" id="KW-1185">Reference proteome</keyword>
<evidence type="ECO:0000313" key="2">
    <source>
        <dbReference type="EnsemblMetazoa" id="SMAR013630-PA"/>
    </source>
</evidence>
<reference evidence="2" key="2">
    <citation type="submission" date="2015-02" db="UniProtKB">
        <authorList>
            <consortium name="EnsemblMetazoa"/>
        </authorList>
    </citation>
    <scope>IDENTIFICATION</scope>
</reference>
<feature type="compositionally biased region" description="Polar residues" evidence="1">
    <location>
        <begin position="42"/>
        <end position="53"/>
    </location>
</feature>
<evidence type="ECO:0000313" key="3">
    <source>
        <dbReference type="Proteomes" id="UP000014500"/>
    </source>
</evidence>
<feature type="compositionally biased region" description="Polar residues" evidence="1">
    <location>
        <begin position="153"/>
        <end position="166"/>
    </location>
</feature>
<dbReference type="STRING" id="126957.T1JIE9"/>
<protein>
    <submittedName>
        <fullName evidence="2">Uncharacterized protein</fullName>
    </submittedName>
</protein>
<accession>T1JIE9</accession>
<dbReference type="Proteomes" id="UP000014500">
    <property type="component" value="Unassembled WGS sequence"/>
</dbReference>
<organism evidence="2 3">
    <name type="scientific">Strigamia maritima</name>
    <name type="common">European centipede</name>
    <name type="synonym">Geophilus maritimus</name>
    <dbReference type="NCBI Taxonomy" id="126957"/>
    <lineage>
        <taxon>Eukaryota</taxon>
        <taxon>Metazoa</taxon>
        <taxon>Ecdysozoa</taxon>
        <taxon>Arthropoda</taxon>
        <taxon>Myriapoda</taxon>
        <taxon>Chilopoda</taxon>
        <taxon>Pleurostigmophora</taxon>
        <taxon>Geophilomorpha</taxon>
        <taxon>Linotaeniidae</taxon>
        <taxon>Strigamia</taxon>
    </lineage>
</organism>
<name>T1JIE9_STRMM</name>
<evidence type="ECO:0000256" key="1">
    <source>
        <dbReference type="SAM" id="MobiDB-lite"/>
    </source>
</evidence>